<evidence type="ECO:0000256" key="9">
    <source>
        <dbReference type="ARBA" id="ARBA00038929"/>
    </source>
</evidence>
<dbReference type="InterPro" id="IPR050386">
    <property type="entry name" value="Glycosyl_hydrolase_5"/>
</dbReference>
<feature type="domain" description="Glycoside hydrolase family 5" evidence="12">
    <location>
        <begin position="81"/>
        <end position="293"/>
    </location>
</feature>
<dbReference type="EC" id="3.2.1.58" evidence="9"/>
<evidence type="ECO:0000256" key="5">
    <source>
        <dbReference type="ARBA" id="ARBA00022801"/>
    </source>
</evidence>
<dbReference type="PROSITE" id="PS00659">
    <property type="entry name" value="GLYCOSYL_HYDROL_F5"/>
    <property type="match status" value="1"/>
</dbReference>
<keyword evidence="14" id="KW-1185">Reference proteome</keyword>
<dbReference type="InterPro" id="IPR001547">
    <property type="entry name" value="Glyco_hydro_5"/>
</dbReference>
<accession>A0ABP0EF46</accession>
<evidence type="ECO:0000256" key="7">
    <source>
        <dbReference type="ARBA" id="ARBA00023316"/>
    </source>
</evidence>
<proteinExistence type="inferred from homology"/>
<evidence type="ECO:0000313" key="14">
    <source>
        <dbReference type="Proteomes" id="UP001497600"/>
    </source>
</evidence>
<dbReference type="Proteomes" id="UP001497600">
    <property type="component" value="Chromosome E"/>
</dbReference>
<dbReference type="SUPFAM" id="SSF51445">
    <property type="entry name" value="(Trans)glycosidases"/>
    <property type="match status" value="1"/>
</dbReference>
<keyword evidence="5 10" id="KW-0378">Hydrolase</keyword>
<evidence type="ECO:0000313" key="13">
    <source>
        <dbReference type="EMBL" id="CAK7909063.1"/>
    </source>
</evidence>
<reference evidence="13 14" key="1">
    <citation type="submission" date="2024-01" db="EMBL/GenBank/DDBJ databases">
        <authorList>
            <consortium name="Genoscope - CEA"/>
            <person name="William W."/>
        </authorList>
    </citation>
    <scope>NUCLEOTIDE SEQUENCE [LARGE SCALE GENOMIC DNA]</scope>
    <source>
        <strain evidence="13 14">29B2s-10</strain>
    </source>
</reference>
<name>A0ABP0EF46_9ASCO</name>
<dbReference type="InterPro" id="IPR017853">
    <property type="entry name" value="GH"/>
</dbReference>
<dbReference type="PANTHER" id="PTHR31297">
    <property type="entry name" value="GLUCAN ENDO-1,6-BETA-GLUCOSIDASE B"/>
    <property type="match status" value="1"/>
</dbReference>
<evidence type="ECO:0000256" key="11">
    <source>
        <dbReference type="SAM" id="SignalP"/>
    </source>
</evidence>
<dbReference type="Gene3D" id="3.20.20.80">
    <property type="entry name" value="Glycosidases"/>
    <property type="match status" value="1"/>
</dbReference>
<comment type="similarity">
    <text evidence="2 10">Belongs to the glycosyl hydrolase 5 (cellulase A) family.</text>
</comment>
<evidence type="ECO:0000256" key="8">
    <source>
        <dbReference type="ARBA" id="ARBA00036824"/>
    </source>
</evidence>
<dbReference type="PANTHER" id="PTHR31297:SF1">
    <property type="entry name" value="GLUCAN 1,3-BETA-GLUCOSIDASE I_II-RELATED"/>
    <property type="match status" value="1"/>
</dbReference>
<organism evidence="13 14">
    <name type="scientific">[Candida] anglica</name>
    <dbReference type="NCBI Taxonomy" id="148631"/>
    <lineage>
        <taxon>Eukaryota</taxon>
        <taxon>Fungi</taxon>
        <taxon>Dikarya</taxon>
        <taxon>Ascomycota</taxon>
        <taxon>Saccharomycotina</taxon>
        <taxon>Pichiomycetes</taxon>
        <taxon>Debaryomycetaceae</taxon>
        <taxon>Kurtzmaniella</taxon>
    </lineage>
</organism>
<evidence type="ECO:0000256" key="3">
    <source>
        <dbReference type="ARBA" id="ARBA00022525"/>
    </source>
</evidence>
<keyword evidence="4 11" id="KW-0732">Signal</keyword>
<sequence>MHLGLFMSTVTLLVSAVCAVPGKLQLQKKGLQWDYQNDKIRGVNLGGWFVLEPYMTPSLFEVFDDIPVDEYHYTKVLGKDLAKQRLETHWKNWITEDDFKAIKENGLNTVRIPIGYWAFQLVDGDPYVQGQVKYLDQALEWCRQYGLYAWVDLHGAPGSQNGFDNSGLRDSYKFQEPNNQKVTLQVLKTISEKYGAFDYEDVVIGIELINEPLGPILNMDQLKEFYTEGYKQVRDVPSYNAVIVHDAFMQTPGYWDDFLPVDQAWNVVIDHHHYQVFNQKDLQKTIDEHIDTACQIGRDGKAEGHWNVIGEWSAALTDCAMWLNGVGHGARWSGDFDNCPFIDHCDNYVDIGKWSDEYRTNVRKYIEAQLDAYEYTGGWIYWAWKTENAVEWDFRRLTAAGVFPSPLTERQYPNQCGF</sequence>
<protein>
    <recommendedName>
        <fullName evidence="9">glucan 1,3-beta-glucosidase</fullName>
        <ecNumber evidence="9">3.2.1.58</ecNumber>
    </recommendedName>
</protein>
<gene>
    <name evidence="13" type="primary">XOG1</name>
    <name evidence="13" type="ORF">CAAN4_E13036</name>
</gene>
<comment type="catalytic activity">
    <reaction evidence="8">
        <text>Successive hydrolysis of beta-D-glucose units from the non-reducing ends of (1-&gt;3)-beta-D-glucans, releasing alpha-glucose.</text>
        <dbReference type="EC" id="3.2.1.58"/>
    </reaction>
</comment>
<evidence type="ECO:0000256" key="4">
    <source>
        <dbReference type="ARBA" id="ARBA00022729"/>
    </source>
</evidence>
<keyword evidence="6 10" id="KW-0326">Glycosidase</keyword>
<feature type="signal peptide" evidence="11">
    <location>
        <begin position="1"/>
        <end position="19"/>
    </location>
</feature>
<evidence type="ECO:0000256" key="10">
    <source>
        <dbReference type="RuleBase" id="RU361153"/>
    </source>
</evidence>
<keyword evidence="3" id="KW-0964">Secreted</keyword>
<evidence type="ECO:0000259" key="12">
    <source>
        <dbReference type="Pfam" id="PF00150"/>
    </source>
</evidence>
<evidence type="ECO:0000256" key="1">
    <source>
        <dbReference type="ARBA" id="ARBA00004613"/>
    </source>
</evidence>
<dbReference type="InterPro" id="IPR018087">
    <property type="entry name" value="Glyco_hydro_5_CS"/>
</dbReference>
<dbReference type="EMBL" id="OZ004257">
    <property type="protein sequence ID" value="CAK7909063.1"/>
    <property type="molecule type" value="Genomic_DNA"/>
</dbReference>
<feature type="chain" id="PRO_5047439929" description="glucan 1,3-beta-glucosidase" evidence="11">
    <location>
        <begin position="20"/>
        <end position="418"/>
    </location>
</feature>
<evidence type="ECO:0000256" key="6">
    <source>
        <dbReference type="ARBA" id="ARBA00023295"/>
    </source>
</evidence>
<keyword evidence="7" id="KW-0961">Cell wall biogenesis/degradation</keyword>
<dbReference type="Pfam" id="PF00150">
    <property type="entry name" value="Cellulase"/>
    <property type="match status" value="1"/>
</dbReference>
<evidence type="ECO:0000256" key="2">
    <source>
        <dbReference type="ARBA" id="ARBA00005641"/>
    </source>
</evidence>
<comment type="subcellular location">
    <subcellularLocation>
        <location evidence="1">Secreted</location>
    </subcellularLocation>
</comment>